<proteinExistence type="predicted"/>
<feature type="domain" description="Transcription regulator BetR N-terminal" evidence="1">
    <location>
        <begin position="39"/>
        <end position="136"/>
    </location>
</feature>
<sequence>MDLLEELCGVASDVSKHNVFERHCIAFSEQLAPLPDPAAIYARVVSLLHSEESDPASQARKLATKLQVHRSKVYRWRDEGIRSVTDVMAICEAFDVPPAVLLEPTLEGTQMVDCVMSFEGCEYICRAWVSKLPQPADKPFGLVCRPSKGRYWRLEACNRGPRATAHVAYYVDMQCTQRYSTARIAICLPGMQDYAASLAQHLGGYMGQLGHVHAYADSAALFKSLSGQPARAVAREFELLMGELQRCPTREAYESAHALWDQLKFWGGPIDDGVVDRFALPPNLLVVHEALPDWPSFVLGVRGVTGQYIPALVLCETPAEPQLIEGYYFCSIMLPDVLTMARRLV</sequence>
<evidence type="ECO:0000259" key="1">
    <source>
        <dbReference type="Pfam" id="PF08667"/>
    </source>
</evidence>
<dbReference type="InterPro" id="IPR013975">
    <property type="entry name" value="Tscrpt_reg_BetR_N"/>
</dbReference>
<reference evidence="3" key="1">
    <citation type="journal article" date="2019" name="Int. J. Syst. Evol. Microbiol.">
        <title>The Global Catalogue of Microorganisms (GCM) 10K type strain sequencing project: providing services to taxonomists for standard genome sequencing and annotation.</title>
        <authorList>
            <consortium name="The Broad Institute Genomics Platform"/>
            <consortium name="The Broad Institute Genome Sequencing Center for Infectious Disease"/>
            <person name="Wu L."/>
            <person name="Ma J."/>
        </authorList>
    </citation>
    <scope>NUCLEOTIDE SEQUENCE [LARGE SCALE GENOMIC DNA]</scope>
    <source>
        <strain evidence="3">NBRC 110044</strain>
    </source>
</reference>
<organism evidence="2 3">
    <name type="scientific">Chitinimonas prasina</name>
    <dbReference type="NCBI Taxonomy" id="1434937"/>
    <lineage>
        <taxon>Bacteria</taxon>
        <taxon>Pseudomonadati</taxon>
        <taxon>Pseudomonadota</taxon>
        <taxon>Betaproteobacteria</taxon>
        <taxon>Neisseriales</taxon>
        <taxon>Chitinibacteraceae</taxon>
        <taxon>Chitinimonas</taxon>
    </lineage>
</organism>
<dbReference type="CDD" id="cd00093">
    <property type="entry name" value="HTH_XRE"/>
    <property type="match status" value="1"/>
</dbReference>
<dbReference type="InterPro" id="IPR001387">
    <property type="entry name" value="Cro/C1-type_HTH"/>
</dbReference>
<evidence type="ECO:0000313" key="2">
    <source>
        <dbReference type="EMBL" id="GLR13287.1"/>
    </source>
</evidence>
<gene>
    <name evidence="2" type="ORF">GCM10007907_20770</name>
</gene>
<evidence type="ECO:0000313" key="3">
    <source>
        <dbReference type="Proteomes" id="UP001156706"/>
    </source>
</evidence>
<keyword evidence="3" id="KW-1185">Reference proteome</keyword>
<comment type="caution">
    <text evidence="2">The sequence shown here is derived from an EMBL/GenBank/DDBJ whole genome shotgun (WGS) entry which is preliminary data.</text>
</comment>
<dbReference type="RefSeq" id="WP_284196394.1">
    <property type="nucleotide sequence ID" value="NZ_BSOG01000002.1"/>
</dbReference>
<dbReference type="Proteomes" id="UP001156706">
    <property type="component" value="Unassembled WGS sequence"/>
</dbReference>
<dbReference type="Pfam" id="PF08667">
    <property type="entry name" value="BetR"/>
    <property type="match status" value="1"/>
</dbReference>
<accession>A0ABQ5YI04</accession>
<dbReference type="EMBL" id="BSOG01000002">
    <property type="protein sequence ID" value="GLR13287.1"/>
    <property type="molecule type" value="Genomic_DNA"/>
</dbReference>
<protein>
    <recommendedName>
        <fullName evidence="1">Transcription regulator BetR N-terminal domain-containing protein</fullName>
    </recommendedName>
</protein>
<name>A0ABQ5YI04_9NEIS</name>